<dbReference type="GO" id="GO:0045505">
    <property type="term" value="F:dynein intermediate chain binding"/>
    <property type="evidence" value="ECO:0007669"/>
    <property type="project" value="TreeGrafter"/>
</dbReference>
<evidence type="ECO:0008006" key="3">
    <source>
        <dbReference type="Google" id="ProtNLM"/>
    </source>
</evidence>
<proteinExistence type="predicted"/>
<dbReference type="EMBL" id="HBHR01014494">
    <property type="protein sequence ID" value="CAD9865797.1"/>
    <property type="molecule type" value="Transcribed_RNA"/>
</dbReference>
<dbReference type="PANTHER" id="PTHR21255:SF4">
    <property type="entry name" value="DYNEIN LIGHT CHAIN TCTEX-TYPE"/>
    <property type="match status" value="1"/>
</dbReference>
<evidence type="ECO:0000313" key="2">
    <source>
        <dbReference type="EMBL" id="CAD9865799.1"/>
    </source>
</evidence>
<dbReference type="GO" id="GO:0005737">
    <property type="term" value="C:cytoplasm"/>
    <property type="evidence" value="ECO:0007669"/>
    <property type="project" value="TreeGrafter"/>
</dbReference>
<dbReference type="PANTHER" id="PTHR21255">
    <property type="entry name" value="T-COMPLEX-ASSOCIATED-TESTIS-EXPRESSED 1/ DYNEIN LIGHT CHAIN"/>
    <property type="match status" value="1"/>
</dbReference>
<accession>A0A6U1NWB1</accession>
<organism evidence="1">
    <name type="scientific">Fibrocapsa japonica</name>
    <dbReference type="NCBI Taxonomy" id="94617"/>
    <lineage>
        <taxon>Eukaryota</taxon>
        <taxon>Sar</taxon>
        <taxon>Stramenopiles</taxon>
        <taxon>Ochrophyta</taxon>
        <taxon>Raphidophyceae</taxon>
        <taxon>Chattonellales</taxon>
        <taxon>Chattonellaceae</taxon>
        <taxon>Fibrocapsa</taxon>
    </lineage>
</organism>
<protein>
    <recommendedName>
        <fullName evidence="3">Dynein light chain</fullName>
    </recommendedName>
</protein>
<dbReference type="Pfam" id="PF03645">
    <property type="entry name" value="Tctex-1"/>
    <property type="match status" value="1"/>
</dbReference>
<reference evidence="1" key="1">
    <citation type="submission" date="2021-01" db="EMBL/GenBank/DDBJ databases">
        <authorList>
            <person name="Corre E."/>
            <person name="Pelletier E."/>
            <person name="Niang G."/>
            <person name="Scheremetjew M."/>
            <person name="Finn R."/>
            <person name="Kale V."/>
            <person name="Holt S."/>
            <person name="Cochrane G."/>
            <person name="Meng A."/>
            <person name="Brown T."/>
            <person name="Cohen L."/>
        </authorList>
    </citation>
    <scope>NUCLEOTIDE SEQUENCE</scope>
    <source>
        <strain evidence="1">CCMP1661</strain>
    </source>
</reference>
<dbReference type="CDD" id="cd21455">
    <property type="entry name" value="DLC-like_DYNLT1_DYNLT3"/>
    <property type="match status" value="1"/>
</dbReference>
<gene>
    <name evidence="1" type="ORF">FJAP1339_LOCUS7190</name>
    <name evidence="2" type="ORF">FJAP1339_LOCUS7191</name>
</gene>
<sequence length="120" mass="13789">MEFQDDAAEFSQEDVETTAKNAIRSCLDKHNYQAKKVDDWTNTIVDTCLKELQSMNRPYKYVVTCIIMQKNGAGMNTTASMFWDTTKDGLCKVYWENHTIHCIVTVFGLAVHIDNQNELD</sequence>
<evidence type="ECO:0000313" key="1">
    <source>
        <dbReference type="EMBL" id="CAD9865797.1"/>
    </source>
</evidence>
<dbReference type="Gene3D" id="3.30.1140.40">
    <property type="entry name" value="Tctex-1"/>
    <property type="match status" value="1"/>
</dbReference>
<dbReference type="InterPro" id="IPR005334">
    <property type="entry name" value="Tctex-1-like"/>
</dbReference>
<dbReference type="AlphaFoldDB" id="A0A6U1NWB1"/>
<dbReference type="EMBL" id="HBHR01014495">
    <property type="protein sequence ID" value="CAD9865799.1"/>
    <property type="molecule type" value="Transcribed_RNA"/>
</dbReference>
<name>A0A6U1NWB1_9STRA</name>
<dbReference type="InterPro" id="IPR038586">
    <property type="entry name" value="Tctex-1-like_sf"/>
</dbReference>
<dbReference type="GO" id="GO:0007018">
    <property type="term" value="P:microtubule-based movement"/>
    <property type="evidence" value="ECO:0007669"/>
    <property type="project" value="TreeGrafter"/>
</dbReference>
<dbReference type="GO" id="GO:0005868">
    <property type="term" value="C:cytoplasmic dynein complex"/>
    <property type="evidence" value="ECO:0007669"/>
    <property type="project" value="TreeGrafter"/>
</dbReference>